<dbReference type="SMART" id="SM01043">
    <property type="entry name" value="BTAD"/>
    <property type="match status" value="1"/>
</dbReference>
<dbReference type="Gene3D" id="1.25.40.10">
    <property type="entry name" value="Tetratricopeptide repeat domain"/>
    <property type="match status" value="2"/>
</dbReference>
<dbReference type="InterPro" id="IPR005158">
    <property type="entry name" value="BTAD"/>
</dbReference>
<dbReference type="Pfam" id="PF25872">
    <property type="entry name" value="HTH_77"/>
    <property type="match status" value="1"/>
</dbReference>
<feature type="region of interest" description="Disordered" evidence="4">
    <location>
        <begin position="249"/>
        <end position="271"/>
    </location>
</feature>
<proteinExistence type="inferred from homology"/>
<dbReference type="SMART" id="SM00862">
    <property type="entry name" value="Trans_reg_C"/>
    <property type="match status" value="1"/>
</dbReference>
<dbReference type="EMBL" id="JAJAGO010000004">
    <property type="protein sequence ID" value="MCT2590108.1"/>
    <property type="molecule type" value="Genomic_DNA"/>
</dbReference>
<name>A0ABT2JQD7_9ACTN</name>
<evidence type="ECO:0000256" key="2">
    <source>
        <dbReference type="ARBA" id="ARBA00023012"/>
    </source>
</evidence>
<gene>
    <name evidence="7" type="ORF">LHJ74_09320</name>
</gene>
<dbReference type="Proteomes" id="UP001156389">
    <property type="component" value="Unassembled WGS sequence"/>
</dbReference>
<keyword evidence="8" id="KW-1185">Reference proteome</keyword>
<dbReference type="Gene3D" id="1.10.10.10">
    <property type="entry name" value="Winged helix-like DNA-binding domain superfamily/Winged helix DNA-binding domain"/>
    <property type="match status" value="1"/>
</dbReference>
<dbReference type="Gene3D" id="3.40.50.300">
    <property type="entry name" value="P-loop containing nucleotide triphosphate hydrolases"/>
    <property type="match status" value="1"/>
</dbReference>
<feature type="domain" description="Bacterial transcriptional activator" evidence="6">
    <location>
        <begin position="106"/>
        <end position="248"/>
    </location>
</feature>
<evidence type="ECO:0000256" key="4">
    <source>
        <dbReference type="SAM" id="MobiDB-lite"/>
    </source>
</evidence>
<accession>A0ABT2JQD7</accession>
<dbReference type="RefSeq" id="WP_260217421.1">
    <property type="nucleotide sequence ID" value="NZ_JAJAGO010000004.1"/>
</dbReference>
<dbReference type="InterPro" id="IPR058852">
    <property type="entry name" value="HTH_77"/>
</dbReference>
<dbReference type="SUPFAM" id="SSF48452">
    <property type="entry name" value="TPR-like"/>
    <property type="match status" value="2"/>
</dbReference>
<keyword evidence="2" id="KW-0902">Two-component regulatory system</keyword>
<evidence type="ECO:0000313" key="8">
    <source>
        <dbReference type="Proteomes" id="UP001156389"/>
    </source>
</evidence>
<dbReference type="SUPFAM" id="SSF46894">
    <property type="entry name" value="C-terminal effector domain of the bipartite response regulators"/>
    <property type="match status" value="1"/>
</dbReference>
<dbReference type="CDD" id="cd15831">
    <property type="entry name" value="BTAD"/>
    <property type="match status" value="1"/>
</dbReference>
<evidence type="ECO:0000256" key="1">
    <source>
        <dbReference type="ARBA" id="ARBA00005820"/>
    </source>
</evidence>
<comment type="similarity">
    <text evidence="1">Belongs to the AfsR/DnrI/RedD regulatory family.</text>
</comment>
<dbReference type="Pfam" id="PF13191">
    <property type="entry name" value="AAA_16"/>
    <property type="match status" value="1"/>
</dbReference>
<dbReference type="PRINTS" id="PR00364">
    <property type="entry name" value="DISEASERSIST"/>
</dbReference>
<protein>
    <submittedName>
        <fullName evidence="7">AfsR family transcriptional regulator</fullName>
    </submittedName>
</protein>
<feature type="domain" description="OmpR/PhoB-type" evidence="5">
    <location>
        <begin position="25"/>
        <end position="99"/>
    </location>
</feature>
<dbReference type="InterPro" id="IPR001867">
    <property type="entry name" value="OmpR/PhoB-type_DNA-bd"/>
</dbReference>
<comment type="caution">
    <text evidence="7">The sequence shown here is derived from an EMBL/GenBank/DDBJ whole genome shotgun (WGS) entry which is preliminary data.</text>
</comment>
<organism evidence="7 8">
    <name type="scientific">Streptomyces gossypii</name>
    <dbReference type="NCBI Taxonomy" id="2883101"/>
    <lineage>
        <taxon>Bacteria</taxon>
        <taxon>Bacillati</taxon>
        <taxon>Actinomycetota</taxon>
        <taxon>Actinomycetes</taxon>
        <taxon>Kitasatosporales</taxon>
        <taxon>Streptomycetaceae</taxon>
        <taxon>Streptomyces</taxon>
    </lineage>
</organism>
<dbReference type="InterPro" id="IPR027417">
    <property type="entry name" value="P-loop_NTPase"/>
</dbReference>
<evidence type="ECO:0000313" key="7">
    <source>
        <dbReference type="EMBL" id="MCT2590108.1"/>
    </source>
</evidence>
<dbReference type="Pfam" id="PF03704">
    <property type="entry name" value="BTAD"/>
    <property type="match status" value="1"/>
</dbReference>
<dbReference type="PANTHER" id="PTHR47691">
    <property type="entry name" value="REGULATOR-RELATED"/>
    <property type="match status" value="1"/>
</dbReference>
<sequence>MTWQYEQVRYRYRVLGTTQALRADGTSVPLGGARLRALLTALAVAGGRPVRTDTLVSEVWAADEEPPTDELAALQALVGRLRRALGREAVASGAGGYQLVAERDDIDLFRFERLADEGAQALADGDPGKAVEQLDDALALWRGPALADLPDGDTVAARAQARQLAARRSRLEAECALGRAETALPALRELATAHPLDEPLWALYLRALRDTGRQAEALAAYEEVRVTFADRLGTDPGPELRALHGELLGTSGAPDATAHPTGQDPAGSVRPGNLRARLTSFVGRETDVEALRGDLSGARLVTLLGPGGAGKTRLSQEAAEALGSAWPDGVWLAELAPVRDPEALAEAVLTALGGRETVIRGTTAEGLRAATDPHALDPLAQLAERCAARRMLLVLDNCEHVIDAAARLVETLLTECPRVTVLATSREPLGVPGERVRPVEPLPDPVALRLLADRGGSARAGFRVEEDLEACAEICRRLDGLPLAIELAAARLRSLTPRQLADRLDDRFRLLTGGSRTVLPRQQALRAVVDWSWDLLDDAERAVLRRLAVFSGGCGLAQAEEVCADPAGCTPVDPRDIPALLGALVDKSLVVAAPAGDGAMRYRLLETVGEYAAERLDEAAERPATERRHLVAYRELARTTDPLLRGPGQREHLERLEREHDNLRTALRWAVTAHDEQEAFCLVLSLHWFWELRGHRSDASMWSQAALNLGPHPFLPPGKPAPSLRERCTDRPPPMPPEQLEEARRGAWLIHFASTQPDMIVINSPEMRERLEALSQTYQPGQPQVCRPPGISWFFAMILLGDYARLGEILNAAVSGTRELGDDWALAAVLQLRSKVLNDRTDALDRAALDADESLEIFTRIGDQWGVAEALAGRGETRERRGDLAGAAADYRRAAAIAEELGAHAQVPMLRARLAGALLDSEEDIGEQGEDGERMLYQAVEDGERSGGDAGHFARVGLALRLGRVGRTDEARQHLAVLREKLQGVAPPLFFGMLAGVDGWLDVRAGRPQESLPKFLTAVTVTREDPLTQFVAPQLTVWQLASAAEALAELGRHADAARLLGAFDVQEVPLGSGTLAARESRGRAARVASAALGEQRYEELHREGGGLSVEEAATLLS</sequence>
<evidence type="ECO:0000259" key="5">
    <source>
        <dbReference type="SMART" id="SM00862"/>
    </source>
</evidence>
<dbReference type="InterPro" id="IPR016032">
    <property type="entry name" value="Sig_transdc_resp-reg_C-effctor"/>
</dbReference>
<dbReference type="InterPro" id="IPR036388">
    <property type="entry name" value="WH-like_DNA-bd_sf"/>
</dbReference>
<dbReference type="InterPro" id="IPR041664">
    <property type="entry name" value="AAA_16"/>
</dbReference>
<dbReference type="InterPro" id="IPR011990">
    <property type="entry name" value="TPR-like_helical_dom_sf"/>
</dbReference>
<keyword evidence="3" id="KW-0238">DNA-binding</keyword>
<evidence type="ECO:0000259" key="6">
    <source>
        <dbReference type="SMART" id="SM01043"/>
    </source>
</evidence>
<reference evidence="7 8" key="1">
    <citation type="submission" date="2021-10" db="EMBL/GenBank/DDBJ databases">
        <title>Streptomyces gossypii sp. nov., isolated from soil collected from cotton field.</title>
        <authorList>
            <person name="Ge X."/>
            <person name="Chen X."/>
            <person name="Liu W."/>
        </authorList>
    </citation>
    <scope>NUCLEOTIDE SEQUENCE [LARGE SCALE GENOMIC DNA]</scope>
    <source>
        <strain evidence="7 8">N2-109</strain>
    </source>
</reference>
<dbReference type="PANTHER" id="PTHR47691:SF3">
    <property type="entry name" value="HTH-TYPE TRANSCRIPTIONAL REGULATOR RV0890C-RELATED"/>
    <property type="match status" value="1"/>
</dbReference>
<dbReference type="SUPFAM" id="SSF52540">
    <property type="entry name" value="P-loop containing nucleoside triphosphate hydrolases"/>
    <property type="match status" value="1"/>
</dbReference>
<evidence type="ECO:0000256" key="3">
    <source>
        <dbReference type="ARBA" id="ARBA00023125"/>
    </source>
</evidence>